<accession>A0ACA9RDN6</accession>
<evidence type="ECO:0000313" key="2">
    <source>
        <dbReference type="Proteomes" id="UP000789920"/>
    </source>
</evidence>
<dbReference type="Proteomes" id="UP000789920">
    <property type="component" value="Unassembled WGS sequence"/>
</dbReference>
<sequence length="55" mass="6383">KIIYGLTQDEGKKKNAEVFFDTKVTNAIITVLAYYDLKYFDFQITVNNFSILQTV</sequence>
<gene>
    <name evidence="1" type="ORF">RPERSI_LOCUS18472</name>
</gene>
<reference evidence="1" key="1">
    <citation type="submission" date="2021-06" db="EMBL/GenBank/DDBJ databases">
        <authorList>
            <person name="Kallberg Y."/>
            <person name="Tangrot J."/>
            <person name="Rosling A."/>
        </authorList>
    </citation>
    <scope>NUCLEOTIDE SEQUENCE</scope>
    <source>
        <strain evidence="1">MA461A</strain>
    </source>
</reference>
<feature type="non-terminal residue" evidence="1">
    <location>
        <position position="1"/>
    </location>
</feature>
<evidence type="ECO:0000313" key="1">
    <source>
        <dbReference type="EMBL" id="CAG8786987.1"/>
    </source>
</evidence>
<name>A0ACA9RDN6_9GLOM</name>
<proteinExistence type="predicted"/>
<organism evidence="1 2">
    <name type="scientific">Racocetra persica</name>
    <dbReference type="NCBI Taxonomy" id="160502"/>
    <lineage>
        <taxon>Eukaryota</taxon>
        <taxon>Fungi</taxon>
        <taxon>Fungi incertae sedis</taxon>
        <taxon>Mucoromycota</taxon>
        <taxon>Glomeromycotina</taxon>
        <taxon>Glomeromycetes</taxon>
        <taxon>Diversisporales</taxon>
        <taxon>Gigasporaceae</taxon>
        <taxon>Racocetra</taxon>
    </lineage>
</organism>
<protein>
    <submittedName>
        <fullName evidence="1">22885_t:CDS:1</fullName>
    </submittedName>
</protein>
<keyword evidence="2" id="KW-1185">Reference proteome</keyword>
<dbReference type="EMBL" id="CAJVQC010048988">
    <property type="protein sequence ID" value="CAG8786987.1"/>
    <property type="molecule type" value="Genomic_DNA"/>
</dbReference>
<comment type="caution">
    <text evidence="1">The sequence shown here is derived from an EMBL/GenBank/DDBJ whole genome shotgun (WGS) entry which is preliminary data.</text>
</comment>